<reference evidence="2 3" key="1">
    <citation type="submission" date="2014-04" db="EMBL/GenBank/DDBJ databases">
        <authorList>
            <consortium name="DOE Joint Genome Institute"/>
            <person name="Kuo A."/>
            <person name="Zuccaro A."/>
            <person name="Kohler A."/>
            <person name="Nagy L.G."/>
            <person name="Floudas D."/>
            <person name="Copeland A."/>
            <person name="Barry K.W."/>
            <person name="Cichocki N."/>
            <person name="Veneault-Fourrey C."/>
            <person name="LaButti K."/>
            <person name="Lindquist E.A."/>
            <person name="Lipzen A."/>
            <person name="Lundell T."/>
            <person name="Morin E."/>
            <person name="Murat C."/>
            <person name="Sun H."/>
            <person name="Tunlid A."/>
            <person name="Henrissat B."/>
            <person name="Grigoriev I.V."/>
            <person name="Hibbett D.S."/>
            <person name="Martin F."/>
            <person name="Nordberg H.P."/>
            <person name="Cantor M.N."/>
            <person name="Hua S.X."/>
        </authorList>
    </citation>
    <scope>NUCLEOTIDE SEQUENCE [LARGE SCALE GENOMIC DNA]</scope>
    <source>
        <strain evidence="2 3">MAFF 305830</strain>
    </source>
</reference>
<protein>
    <submittedName>
        <fullName evidence="2">Uncharacterized protein</fullName>
    </submittedName>
</protein>
<evidence type="ECO:0000313" key="2">
    <source>
        <dbReference type="EMBL" id="KIM26804.1"/>
    </source>
</evidence>
<evidence type="ECO:0000256" key="1">
    <source>
        <dbReference type="SAM" id="MobiDB-lite"/>
    </source>
</evidence>
<accession>A0A0C3B3N5</accession>
<name>A0A0C3B3N5_SERVB</name>
<dbReference type="EMBL" id="KN824303">
    <property type="protein sequence ID" value="KIM26804.1"/>
    <property type="molecule type" value="Genomic_DNA"/>
</dbReference>
<reference evidence="3" key="2">
    <citation type="submission" date="2015-01" db="EMBL/GenBank/DDBJ databases">
        <title>Evolutionary Origins and Diversification of the Mycorrhizal Mutualists.</title>
        <authorList>
            <consortium name="DOE Joint Genome Institute"/>
            <consortium name="Mycorrhizal Genomics Consortium"/>
            <person name="Kohler A."/>
            <person name="Kuo A."/>
            <person name="Nagy L.G."/>
            <person name="Floudas D."/>
            <person name="Copeland A."/>
            <person name="Barry K.W."/>
            <person name="Cichocki N."/>
            <person name="Veneault-Fourrey C."/>
            <person name="LaButti K."/>
            <person name="Lindquist E.A."/>
            <person name="Lipzen A."/>
            <person name="Lundell T."/>
            <person name="Morin E."/>
            <person name="Murat C."/>
            <person name="Riley R."/>
            <person name="Ohm R."/>
            <person name="Sun H."/>
            <person name="Tunlid A."/>
            <person name="Henrissat B."/>
            <person name="Grigoriev I.V."/>
            <person name="Hibbett D.S."/>
            <person name="Martin F."/>
        </authorList>
    </citation>
    <scope>NUCLEOTIDE SEQUENCE [LARGE SCALE GENOMIC DNA]</scope>
    <source>
        <strain evidence="3">MAFF 305830</strain>
    </source>
</reference>
<sequence>MRPQKLHLPVDFWDVFGHLRLLRVYLQYTIFHGAPKSDHALQWLVGANPATDTDSFGSYAQDGEPNDAQNDPLHGSRESICIEHLEERTREAILGMIQNGVRLVNGHGGQLRLKSEAGSL</sequence>
<dbReference type="AlphaFoldDB" id="A0A0C3B3N5"/>
<dbReference type="Proteomes" id="UP000054097">
    <property type="component" value="Unassembled WGS sequence"/>
</dbReference>
<keyword evidence="3" id="KW-1185">Reference proteome</keyword>
<feature type="region of interest" description="Disordered" evidence="1">
    <location>
        <begin position="54"/>
        <end position="77"/>
    </location>
</feature>
<dbReference type="HOGENOM" id="CLU_2051085_0_0_1"/>
<proteinExistence type="predicted"/>
<evidence type="ECO:0000313" key="3">
    <source>
        <dbReference type="Proteomes" id="UP000054097"/>
    </source>
</evidence>
<organism evidence="2 3">
    <name type="scientific">Serendipita vermifera MAFF 305830</name>
    <dbReference type="NCBI Taxonomy" id="933852"/>
    <lineage>
        <taxon>Eukaryota</taxon>
        <taxon>Fungi</taxon>
        <taxon>Dikarya</taxon>
        <taxon>Basidiomycota</taxon>
        <taxon>Agaricomycotina</taxon>
        <taxon>Agaricomycetes</taxon>
        <taxon>Sebacinales</taxon>
        <taxon>Serendipitaceae</taxon>
        <taxon>Serendipita</taxon>
    </lineage>
</organism>
<gene>
    <name evidence="2" type="ORF">M408DRAFT_330401</name>
</gene>